<accession>A0A0S4TQF4</accession>
<evidence type="ECO:0000313" key="3">
    <source>
        <dbReference type="EMBL" id="CUV11891.1"/>
    </source>
</evidence>
<reference evidence="3" key="1">
    <citation type="submission" date="2015-10" db="EMBL/GenBank/DDBJ databases">
        <authorList>
            <person name="Gilbert D.G."/>
        </authorList>
    </citation>
    <scope>NUCLEOTIDE SEQUENCE</scope>
    <source>
        <strain evidence="3">Phyl III-seqv23</strain>
    </source>
</reference>
<keyword evidence="2" id="KW-0812">Transmembrane</keyword>
<feature type="region of interest" description="Disordered" evidence="1">
    <location>
        <begin position="170"/>
        <end position="199"/>
    </location>
</feature>
<feature type="transmembrane region" description="Helical" evidence="2">
    <location>
        <begin position="112"/>
        <end position="132"/>
    </location>
</feature>
<dbReference type="AlphaFoldDB" id="A0A0S4TQF4"/>
<keyword evidence="2" id="KW-1133">Transmembrane helix</keyword>
<sequence length="199" mass="21451">MTGQSSGIASLVGGFLSWIVREHCTRNPEAVAKAWEHMNAEAPTLADAGRMFAAYGADFTIAEVRYIARHPEALRLARNAAAGRQYLDFSEATGFRAEKTFVPPAAQSVRQAVVPMVMTVSGLVMAVIAVLFGNINGAAVLGGLTVLSLLVTFLEFAEMRNRHRARRAIEQSAGTDQPEPQPRLLAAQQSDSDLRGLAR</sequence>
<keyword evidence="2" id="KW-0472">Membrane</keyword>
<evidence type="ECO:0000256" key="1">
    <source>
        <dbReference type="SAM" id="MobiDB-lite"/>
    </source>
</evidence>
<proteinExistence type="predicted"/>
<dbReference type="EMBL" id="LN899819">
    <property type="protein sequence ID" value="CUV11891.1"/>
    <property type="molecule type" value="Genomic_DNA"/>
</dbReference>
<gene>
    <name evidence="3" type="ORF">RUN39_v1_260038</name>
</gene>
<organism evidence="3">
    <name type="scientific">Ralstonia solanacearum</name>
    <name type="common">Pseudomonas solanacearum</name>
    <dbReference type="NCBI Taxonomy" id="305"/>
    <lineage>
        <taxon>Bacteria</taxon>
        <taxon>Pseudomonadati</taxon>
        <taxon>Pseudomonadota</taxon>
        <taxon>Betaproteobacteria</taxon>
        <taxon>Burkholderiales</taxon>
        <taxon>Burkholderiaceae</taxon>
        <taxon>Ralstonia</taxon>
        <taxon>Ralstonia solanacearum species complex</taxon>
    </lineage>
</organism>
<name>A0A0S4TQF4_RALSL</name>
<feature type="transmembrane region" description="Helical" evidence="2">
    <location>
        <begin position="138"/>
        <end position="157"/>
    </location>
</feature>
<protein>
    <submittedName>
        <fullName evidence="3">Hypothethical protein</fullName>
    </submittedName>
</protein>
<evidence type="ECO:0000256" key="2">
    <source>
        <dbReference type="SAM" id="Phobius"/>
    </source>
</evidence>